<evidence type="ECO:0000313" key="1">
    <source>
        <dbReference type="EMBL" id="KDP29840.1"/>
    </source>
</evidence>
<gene>
    <name evidence="1" type="ORF">JCGZ_18415</name>
</gene>
<sequence>MTVGPYIVSDIQGASFSIAPEDDDDDDINFFINIASLLGLTEDSNPEPSPSSIPSIQCFEDFDVQQAFRRVKRPSSLGDDIVLNVILYTNLTTNLELLFISGSSQLPVEQLQKISALASQLSILKVDF</sequence>
<dbReference type="AlphaFoldDB" id="A0A067KC76"/>
<reference evidence="1 2" key="1">
    <citation type="journal article" date="2014" name="PLoS ONE">
        <title>Global Analysis of Gene Expression Profiles in Physic Nut (Jatropha curcas L.) Seedlings Exposed to Salt Stress.</title>
        <authorList>
            <person name="Zhang L."/>
            <person name="Zhang C."/>
            <person name="Wu P."/>
            <person name="Chen Y."/>
            <person name="Li M."/>
            <person name="Jiang H."/>
            <person name="Wu G."/>
        </authorList>
    </citation>
    <scope>NUCLEOTIDE SEQUENCE [LARGE SCALE GENOMIC DNA]</scope>
    <source>
        <strain evidence="2">cv. GZQX0401</strain>
        <tissue evidence="1">Young leaves</tissue>
    </source>
</reference>
<proteinExistence type="predicted"/>
<accession>A0A067KC76</accession>
<evidence type="ECO:0000313" key="2">
    <source>
        <dbReference type="Proteomes" id="UP000027138"/>
    </source>
</evidence>
<keyword evidence="2" id="KW-1185">Reference proteome</keyword>
<dbReference type="Proteomes" id="UP000027138">
    <property type="component" value="Unassembled WGS sequence"/>
</dbReference>
<name>A0A067KC76_JATCU</name>
<protein>
    <submittedName>
        <fullName evidence="1">Uncharacterized protein</fullName>
    </submittedName>
</protein>
<organism evidence="1 2">
    <name type="scientific">Jatropha curcas</name>
    <name type="common">Barbados nut</name>
    <dbReference type="NCBI Taxonomy" id="180498"/>
    <lineage>
        <taxon>Eukaryota</taxon>
        <taxon>Viridiplantae</taxon>
        <taxon>Streptophyta</taxon>
        <taxon>Embryophyta</taxon>
        <taxon>Tracheophyta</taxon>
        <taxon>Spermatophyta</taxon>
        <taxon>Magnoliopsida</taxon>
        <taxon>eudicotyledons</taxon>
        <taxon>Gunneridae</taxon>
        <taxon>Pentapetalae</taxon>
        <taxon>rosids</taxon>
        <taxon>fabids</taxon>
        <taxon>Malpighiales</taxon>
        <taxon>Euphorbiaceae</taxon>
        <taxon>Crotonoideae</taxon>
        <taxon>Jatropheae</taxon>
        <taxon>Jatropha</taxon>
    </lineage>
</organism>
<dbReference type="EMBL" id="KK914726">
    <property type="protein sequence ID" value="KDP29840.1"/>
    <property type="molecule type" value="Genomic_DNA"/>
</dbReference>